<dbReference type="InterPro" id="IPR027417">
    <property type="entry name" value="P-loop_NTPase"/>
</dbReference>
<comment type="subcellular location">
    <subcellularLocation>
        <location evidence="2 13">Cytoplasm</location>
    </subcellularLocation>
</comment>
<keyword evidence="7 13" id="KW-0808">Transferase</keyword>
<evidence type="ECO:0000256" key="8">
    <source>
        <dbReference type="ARBA" id="ARBA00022741"/>
    </source>
</evidence>
<evidence type="ECO:0000256" key="9">
    <source>
        <dbReference type="ARBA" id="ARBA00022777"/>
    </source>
</evidence>
<dbReference type="GO" id="GO:0004385">
    <property type="term" value="F:GMP kinase activity"/>
    <property type="evidence" value="ECO:0007669"/>
    <property type="project" value="UniProtKB-UniRule"/>
</dbReference>
<dbReference type="CDD" id="cd00071">
    <property type="entry name" value="GMPK"/>
    <property type="match status" value="1"/>
</dbReference>
<keyword evidence="9 13" id="KW-0418">Kinase</keyword>
<comment type="caution">
    <text evidence="15">The sequence shown here is derived from an EMBL/GenBank/DDBJ whole genome shotgun (WGS) entry which is preliminary data.</text>
</comment>
<evidence type="ECO:0000256" key="10">
    <source>
        <dbReference type="ARBA" id="ARBA00022840"/>
    </source>
</evidence>
<organism evidence="15 16">
    <name type="scientific">Proteiniphilum acetatigenes</name>
    <dbReference type="NCBI Taxonomy" id="294710"/>
    <lineage>
        <taxon>Bacteria</taxon>
        <taxon>Pseudomonadati</taxon>
        <taxon>Bacteroidota</taxon>
        <taxon>Bacteroidia</taxon>
        <taxon>Bacteroidales</taxon>
        <taxon>Dysgonomonadaceae</taxon>
        <taxon>Proteiniphilum</taxon>
    </lineage>
</organism>
<feature type="binding site" evidence="13">
    <location>
        <begin position="9"/>
        <end position="16"/>
    </location>
    <ligand>
        <name>ATP</name>
        <dbReference type="ChEBI" id="CHEBI:30616"/>
    </ligand>
</feature>
<dbReference type="PANTHER" id="PTHR23117:SF13">
    <property type="entry name" value="GUANYLATE KINASE"/>
    <property type="match status" value="1"/>
</dbReference>
<evidence type="ECO:0000256" key="5">
    <source>
        <dbReference type="ARBA" id="ARBA00016296"/>
    </source>
</evidence>
<dbReference type="STRING" id="1123008.GCA_000380985_02223"/>
<evidence type="ECO:0000259" key="14">
    <source>
        <dbReference type="PROSITE" id="PS50052"/>
    </source>
</evidence>
<evidence type="ECO:0000256" key="6">
    <source>
        <dbReference type="ARBA" id="ARBA00022490"/>
    </source>
</evidence>
<feature type="domain" description="Guanylate kinase-like" evidence="14">
    <location>
        <begin position="2"/>
        <end position="182"/>
    </location>
</feature>
<dbReference type="GO" id="GO:0005524">
    <property type="term" value="F:ATP binding"/>
    <property type="evidence" value="ECO:0007669"/>
    <property type="project" value="UniProtKB-UniRule"/>
</dbReference>
<dbReference type="EMBL" id="LGGN01000006">
    <property type="protein sequence ID" value="KUK78744.1"/>
    <property type="molecule type" value="Genomic_DNA"/>
</dbReference>
<dbReference type="InterPro" id="IPR017665">
    <property type="entry name" value="Guanylate_kinase"/>
</dbReference>
<dbReference type="AlphaFoldDB" id="A0A117M192"/>
<evidence type="ECO:0000256" key="3">
    <source>
        <dbReference type="ARBA" id="ARBA00005790"/>
    </source>
</evidence>
<dbReference type="SUPFAM" id="SSF52540">
    <property type="entry name" value="P-loop containing nucleoside triphosphate hydrolases"/>
    <property type="match status" value="1"/>
</dbReference>
<dbReference type="PATRIC" id="fig|294710.3.peg.1580"/>
<dbReference type="Gene3D" id="3.30.63.10">
    <property type="entry name" value="Guanylate Kinase phosphate binding domain"/>
    <property type="match status" value="1"/>
</dbReference>
<name>A0A117M192_9BACT</name>
<evidence type="ECO:0000256" key="4">
    <source>
        <dbReference type="ARBA" id="ARBA00012961"/>
    </source>
</evidence>
<proteinExistence type="inferred from homology"/>
<dbReference type="Proteomes" id="UP000053860">
    <property type="component" value="Unassembled WGS sequence"/>
</dbReference>
<keyword evidence="6 13" id="KW-0963">Cytoplasm</keyword>
<dbReference type="Pfam" id="PF00625">
    <property type="entry name" value="Guanylate_kin"/>
    <property type="match status" value="1"/>
</dbReference>
<dbReference type="SMART" id="SM00072">
    <property type="entry name" value="GuKc"/>
    <property type="match status" value="1"/>
</dbReference>
<evidence type="ECO:0000256" key="13">
    <source>
        <dbReference type="HAMAP-Rule" id="MF_00328"/>
    </source>
</evidence>
<dbReference type="PROSITE" id="PS50052">
    <property type="entry name" value="GUANYLATE_KINASE_2"/>
    <property type="match status" value="1"/>
</dbReference>
<evidence type="ECO:0000256" key="7">
    <source>
        <dbReference type="ARBA" id="ARBA00022679"/>
    </source>
</evidence>
<evidence type="ECO:0000256" key="11">
    <source>
        <dbReference type="ARBA" id="ARBA00030128"/>
    </source>
</evidence>
<comment type="function">
    <text evidence="1 13">Essential for recycling GMP and indirectly, cGMP.</text>
</comment>
<dbReference type="GO" id="GO:0005829">
    <property type="term" value="C:cytosol"/>
    <property type="evidence" value="ECO:0007669"/>
    <property type="project" value="TreeGrafter"/>
</dbReference>
<evidence type="ECO:0000313" key="15">
    <source>
        <dbReference type="EMBL" id="KUK78744.1"/>
    </source>
</evidence>
<dbReference type="NCBIfam" id="TIGR03263">
    <property type="entry name" value="guanyl_kin"/>
    <property type="match status" value="1"/>
</dbReference>
<dbReference type="Gene3D" id="3.40.50.300">
    <property type="entry name" value="P-loop containing nucleotide triphosphate hydrolases"/>
    <property type="match status" value="1"/>
</dbReference>
<comment type="catalytic activity">
    <reaction evidence="12 13">
        <text>GMP + ATP = GDP + ADP</text>
        <dbReference type="Rhea" id="RHEA:20780"/>
        <dbReference type="ChEBI" id="CHEBI:30616"/>
        <dbReference type="ChEBI" id="CHEBI:58115"/>
        <dbReference type="ChEBI" id="CHEBI:58189"/>
        <dbReference type="ChEBI" id="CHEBI:456216"/>
        <dbReference type="EC" id="2.7.4.8"/>
    </reaction>
</comment>
<accession>A0A117M192</accession>
<keyword evidence="8 13" id="KW-0547">Nucleotide-binding</keyword>
<dbReference type="InterPro" id="IPR008144">
    <property type="entry name" value="Guanylate_kin-like_dom"/>
</dbReference>
<comment type="similarity">
    <text evidence="3 13">Belongs to the guanylate kinase family.</text>
</comment>
<gene>
    <name evidence="13" type="primary">gmk</name>
    <name evidence="15" type="ORF">XD92_0083</name>
</gene>
<dbReference type="HAMAP" id="MF_00328">
    <property type="entry name" value="Guanylate_kinase"/>
    <property type="match status" value="1"/>
</dbReference>
<sequence>MAKLIIFSAPSGAGKSTLIRYLLSQGLNLRFSVSATSREPRGEEQNGREYYFLTPEEFRQRIARNEFLEYEEVYPDKFYGTLKCEVDRILAEGSNVVFDVDCVGGLNIKKIYGEQALSIFIMPPSVEVLRERLEKRGTDAPEVIENRLAKAEYEMSFAPQFDVTVCNDDYDRAKNEVLKLVTNFIAEK</sequence>
<dbReference type="InterPro" id="IPR020590">
    <property type="entry name" value="Guanylate_kinase_CS"/>
</dbReference>
<evidence type="ECO:0000256" key="1">
    <source>
        <dbReference type="ARBA" id="ARBA00003531"/>
    </source>
</evidence>
<reference evidence="16" key="1">
    <citation type="journal article" date="2015" name="MBio">
        <title>Genome-Resolved Metagenomic Analysis Reveals Roles for Candidate Phyla and Other Microbial Community Members in Biogeochemical Transformations in Oil Reservoirs.</title>
        <authorList>
            <person name="Hu P."/>
            <person name="Tom L."/>
            <person name="Singh A."/>
            <person name="Thomas B.C."/>
            <person name="Baker B.J."/>
            <person name="Piceno Y.M."/>
            <person name="Andersen G.L."/>
            <person name="Banfield J.F."/>
        </authorList>
    </citation>
    <scope>NUCLEOTIDE SEQUENCE [LARGE SCALE GENOMIC DNA]</scope>
</reference>
<keyword evidence="10 13" id="KW-0067">ATP-binding</keyword>
<evidence type="ECO:0000313" key="16">
    <source>
        <dbReference type="Proteomes" id="UP000053860"/>
    </source>
</evidence>
<dbReference type="InterPro" id="IPR008145">
    <property type="entry name" value="GK/Ca_channel_bsu"/>
</dbReference>
<evidence type="ECO:0000256" key="12">
    <source>
        <dbReference type="ARBA" id="ARBA00048594"/>
    </source>
</evidence>
<dbReference type="FunFam" id="3.30.63.10:FF:000005">
    <property type="entry name" value="Guanylate kinase"/>
    <property type="match status" value="1"/>
</dbReference>
<protein>
    <recommendedName>
        <fullName evidence="5 13">Guanylate kinase</fullName>
        <ecNumber evidence="4 13">2.7.4.8</ecNumber>
    </recommendedName>
    <alternativeName>
        <fullName evidence="11 13">GMP kinase</fullName>
    </alternativeName>
</protein>
<dbReference type="PANTHER" id="PTHR23117">
    <property type="entry name" value="GUANYLATE KINASE-RELATED"/>
    <property type="match status" value="1"/>
</dbReference>
<dbReference type="PROSITE" id="PS00856">
    <property type="entry name" value="GUANYLATE_KINASE_1"/>
    <property type="match status" value="1"/>
</dbReference>
<evidence type="ECO:0000256" key="2">
    <source>
        <dbReference type="ARBA" id="ARBA00004496"/>
    </source>
</evidence>
<dbReference type="EC" id="2.7.4.8" evidence="4 13"/>